<sequence length="94" mass="11277">SFHDNRDTKKKTWYHRALKSPRCNQCRNRDVVSPQRPNPSPKLHIPARTQYQTRQSIADFTTFMHAWCVILEGHHHTEETVFFPWLEEYIGIEN</sequence>
<organism evidence="2 3">
    <name type="scientific">Lachnellula willkommii</name>
    <dbReference type="NCBI Taxonomy" id="215461"/>
    <lineage>
        <taxon>Eukaryota</taxon>
        <taxon>Fungi</taxon>
        <taxon>Dikarya</taxon>
        <taxon>Ascomycota</taxon>
        <taxon>Pezizomycotina</taxon>
        <taxon>Leotiomycetes</taxon>
        <taxon>Helotiales</taxon>
        <taxon>Lachnaceae</taxon>
        <taxon>Lachnellula</taxon>
    </lineage>
</organism>
<keyword evidence="3" id="KW-1185">Reference proteome</keyword>
<name>A0A559M176_9HELO</name>
<accession>A0A559M176</accession>
<dbReference type="AlphaFoldDB" id="A0A559M176"/>
<evidence type="ECO:0008006" key="4">
    <source>
        <dbReference type="Google" id="ProtNLM"/>
    </source>
</evidence>
<feature type="region of interest" description="Disordered" evidence="1">
    <location>
        <begin position="25"/>
        <end position="44"/>
    </location>
</feature>
<evidence type="ECO:0000313" key="2">
    <source>
        <dbReference type="EMBL" id="TVY86717.1"/>
    </source>
</evidence>
<dbReference type="EMBL" id="QGML01003161">
    <property type="protein sequence ID" value="TVY86717.1"/>
    <property type="molecule type" value="Genomic_DNA"/>
</dbReference>
<proteinExistence type="predicted"/>
<feature type="non-terminal residue" evidence="2">
    <location>
        <position position="1"/>
    </location>
</feature>
<evidence type="ECO:0000256" key="1">
    <source>
        <dbReference type="SAM" id="MobiDB-lite"/>
    </source>
</evidence>
<gene>
    <name evidence="2" type="ORF">LAWI1_G005942</name>
</gene>
<dbReference type="Proteomes" id="UP000315522">
    <property type="component" value="Unassembled WGS sequence"/>
</dbReference>
<protein>
    <recommendedName>
        <fullName evidence="4">Hemerythrin-like domain-containing protein</fullName>
    </recommendedName>
</protein>
<reference evidence="2 3" key="1">
    <citation type="submission" date="2018-05" db="EMBL/GenBank/DDBJ databases">
        <title>Genome sequencing and assembly of the regulated plant pathogen Lachnellula willkommii and related sister species for the development of diagnostic species identification markers.</title>
        <authorList>
            <person name="Giroux E."/>
            <person name="Bilodeau G."/>
        </authorList>
    </citation>
    <scope>NUCLEOTIDE SEQUENCE [LARGE SCALE GENOMIC DNA]</scope>
    <source>
        <strain evidence="2 3">CBS 172.35</strain>
    </source>
</reference>
<comment type="caution">
    <text evidence="2">The sequence shown here is derived from an EMBL/GenBank/DDBJ whole genome shotgun (WGS) entry which is preliminary data.</text>
</comment>
<evidence type="ECO:0000313" key="3">
    <source>
        <dbReference type="Proteomes" id="UP000315522"/>
    </source>
</evidence>